<dbReference type="GO" id="GO:0032259">
    <property type="term" value="P:methylation"/>
    <property type="evidence" value="ECO:0007669"/>
    <property type="project" value="UniProtKB-KW"/>
</dbReference>
<keyword evidence="1 4" id="KW-0489">Methyltransferase</keyword>
<dbReference type="PANTHER" id="PTHR46098:SF1">
    <property type="entry name" value="TRNA (CYTOSINE(38)-C(5))-METHYLTRANSFERASE"/>
    <property type="match status" value="1"/>
</dbReference>
<gene>
    <name evidence="6" type="primary">TRDMT1_1</name>
    <name evidence="6" type="ORF">A0J61_09380</name>
</gene>
<dbReference type="InterPro" id="IPR001525">
    <property type="entry name" value="C5_MeTfrase"/>
</dbReference>
<evidence type="ECO:0000256" key="1">
    <source>
        <dbReference type="ARBA" id="ARBA00022603"/>
    </source>
</evidence>
<evidence type="ECO:0000313" key="6">
    <source>
        <dbReference type="EMBL" id="OBZ82572.1"/>
    </source>
</evidence>
<comment type="similarity">
    <text evidence="4 5">Belongs to the class I-like SAM-binding methyltransferase superfamily. C5-methyltransferase family.</text>
</comment>
<dbReference type="Gene3D" id="3.40.50.150">
    <property type="entry name" value="Vaccinia Virus protein VP39"/>
    <property type="match status" value="1"/>
</dbReference>
<dbReference type="EMBL" id="LUGH01000836">
    <property type="protein sequence ID" value="OBZ82572.1"/>
    <property type="molecule type" value="Genomic_DNA"/>
</dbReference>
<dbReference type="InterPro" id="IPR050750">
    <property type="entry name" value="C5-MTase"/>
</dbReference>
<name>A0A1C7N0I1_9FUNG</name>
<keyword evidence="7" id="KW-1185">Reference proteome</keyword>
<comment type="caution">
    <text evidence="6">The sequence shown here is derived from an EMBL/GenBank/DDBJ whole genome shotgun (WGS) entry which is preliminary data.</text>
</comment>
<dbReference type="OrthoDB" id="414133at2759"/>
<dbReference type="GO" id="GO:0005634">
    <property type="term" value="C:nucleus"/>
    <property type="evidence" value="ECO:0007669"/>
    <property type="project" value="TreeGrafter"/>
</dbReference>
<reference evidence="6 7" key="1">
    <citation type="submission" date="2016-03" db="EMBL/GenBank/DDBJ databases">
        <title>Choanephora cucurbitarum.</title>
        <authorList>
            <person name="Min B."/>
            <person name="Park H."/>
            <person name="Park J.-H."/>
            <person name="Shin H.-D."/>
            <person name="Choi I.-G."/>
        </authorList>
    </citation>
    <scope>NUCLEOTIDE SEQUENCE [LARGE SCALE GENOMIC DNA]</scope>
    <source>
        <strain evidence="6 7">KUS-F28377</strain>
    </source>
</reference>
<dbReference type="AlphaFoldDB" id="A0A1C7N0I1"/>
<evidence type="ECO:0000256" key="3">
    <source>
        <dbReference type="ARBA" id="ARBA00022691"/>
    </source>
</evidence>
<keyword evidence="3 4" id="KW-0949">S-adenosyl-L-methionine</keyword>
<evidence type="ECO:0000313" key="7">
    <source>
        <dbReference type="Proteomes" id="UP000093000"/>
    </source>
</evidence>
<dbReference type="STRING" id="101091.A0A1C7N0I1"/>
<dbReference type="InterPro" id="IPR029063">
    <property type="entry name" value="SAM-dependent_MTases_sf"/>
</dbReference>
<evidence type="ECO:0000256" key="4">
    <source>
        <dbReference type="PROSITE-ProRule" id="PRU01016"/>
    </source>
</evidence>
<protein>
    <submittedName>
        <fullName evidence="6">tRNA (Cytosine(38)-C(5))-methyltransferase</fullName>
    </submittedName>
</protein>
<proteinExistence type="inferred from homology"/>
<accession>A0A1C7N0I1</accession>
<dbReference type="Pfam" id="PF00145">
    <property type="entry name" value="DNA_methylase"/>
    <property type="match status" value="1"/>
</dbReference>
<organism evidence="6 7">
    <name type="scientific">Choanephora cucurbitarum</name>
    <dbReference type="NCBI Taxonomy" id="101091"/>
    <lineage>
        <taxon>Eukaryota</taxon>
        <taxon>Fungi</taxon>
        <taxon>Fungi incertae sedis</taxon>
        <taxon>Mucoromycota</taxon>
        <taxon>Mucoromycotina</taxon>
        <taxon>Mucoromycetes</taxon>
        <taxon>Mucorales</taxon>
        <taxon>Mucorineae</taxon>
        <taxon>Choanephoraceae</taxon>
        <taxon>Choanephoroideae</taxon>
        <taxon>Choanephora</taxon>
    </lineage>
</organism>
<evidence type="ECO:0000256" key="2">
    <source>
        <dbReference type="ARBA" id="ARBA00022679"/>
    </source>
</evidence>
<keyword evidence="2 4" id="KW-0808">Transferase</keyword>
<dbReference type="InParanoid" id="A0A1C7N0I1"/>
<sequence>MTKEPIRCLEFFSGIGGLHYALKIAGINADVVGAFDINVVANKVYSYNFNITPSKKLIDRLTVDDVEKYKADCWLLSPPCQPYTQGGNRKDMEDARSQGLLHLIDLLPKLSEPPTYLFLENVKNFEISQSREKLVEQLDQLGYEVSECLLTPLQFGIPNHRMRYYLCASRKHQNKPEEQEPYLKICSIKTNWPFTDEKIEFAIPQLSNFLELDNPDVVKQTLVPEKYITKLYKFRLDVVRPSDTMTTCVTKAYGSHHLQTSGSLVQTKRLDCVDYNWDDMSSMLPFGLRFLSPTEIARLHAFPVEPYQFKQVSENNLPSTSSFRPFSPPSCLPRLVFPEDITQKQQYRLLVASAALVAATPAGHYNLFKREVFSSRFVNINGRPQLQIFDRVPTTTITSTFTAQTSTSTVTELDYSYLFYWPRDDPQGALSAFRLAVNDLNLALAAADGETDVGSGEPSNTFDMECWLRRT</sequence>
<dbReference type="SUPFAM" id="SSF53335">
    <property type="entry name" value="S-adenosyl-L-methionine-dependent methyltransferases"/>
    <property type="match status" value="1"/>
</dbReference>
<dbReference type="GO" id="GO:0008168">
    <property type="term" value="F:methyltransferase activity"/>
    <property type="evidence" value="ECO:0007669"/>
    <property type="project" value="UniProtKB-KW"/>
</dbReference>
<dbReference type="Gene3D" id="3.90.120.10">
    <property type="entry name" value="DNA Methylase, subunit A, domain 2"/>
    <property type="match status" value="1"/>
</dbReference>
<dbReference type="PANTHER" id="PTHR46098">
    <property type="entry name" value="TRNA (CYTOSINE(38)-C(5))-METHYLTRANSFERASE"/>
    <property type="match status" value="1"/>
</dbReference>
<dbReference type="Proteomes" id="UP000093000">
    <property type="component" value="Unassembled WGS sequence"/>
</dbReference>
<dbReference type="NCBIfam" id="TIGR00675">
    <property type="entry name" value="dcm"/>
    <property type="match status" value="1"/>
</dbReference>
<evidence type="ECO:0000256" key="5">
    <source>
        <dbReference type="RuleBase" id="RU000416"/>
    </source>
</evidence>
<dbReference type="PRINTS" id="PR00105">
    <property type="entry name" value="C5METTRFRASE"/>
</dbReference>
<feature type="active site" evidence="4">
    <location>
        <position position="80"/>
    </location>
</feature>
<dbReference type="PROSITE" id="PS51679">
    <property type="entry name" value="SAM_MT_C5"/>
    <property type="match status" value="1"/>
</dbReference>